<proteinExistence type="inferred from homology"/>
<dbReference type="PRINTS" id="PR00081">
    <property type="entry name" value="GDHRDH"/>
</dbReference>
<protein>
    <submittedName>
        <fullName evidence="3">NAD(P)-binding protein</fullName>
    </submittedName>
</protein>
<dbReference type="InterPro" id="IPR036291">
    <property type="entry name" value="NAD(P)-bd_dom_sf"/>
</dbReference>
<evidence type="ECO:0000256" key="1">
    <source>
        <dbReference type="ARBA" id="ARBA00006484"/>
    </source>
</evidence>
<dbReference type="InterPro" id="IPR051468">
    <property type="entry name" value="Fungal_SecMetab_SDRs"/>
</dbReference>
<dbReference type="PRINTS" id="PR00080">
    <property type="entry name" value="SDRFAMILY"/>
</dbReference>
<name>A0A6A6SSY2_9PLEO</name>
<comment type="similarity">
    <text evidence="1 2">Belongs to the short-chain dehydrogenases/reductases (SDR) family.</text>
</comment>
<dbReference type="GO" id="GO:0019748">
    <property type="term" value="P:secondary metabolic process"/>
    <property type="evidence" value="ECO:0007669"/>
    <property type="project" value="TreeGrafter"/>
</dbReference>
<dbReference type="Proteomes" id="UP000799324">
    <property type="component" value="Unassembled WGS sequence"/>
</dbReference>
<reference evidence="3" key="1">
    <citation type="journal article" date="2020" name="Stud. Mycol.">
        <title>101 Dothideomycetes genomes: a test case for predicting lifestyles and emergence of pathogens.</title>
        <authorList>
            <person name="Haridas S."/>
            <person name="Albert R."/>
            <person name="Binder M."/>
            <person name="Bloem J."/>
            <person name="Labutti K."/>
            <person name="Salamov A."/>
            <person name="Andreopoulos B."/>
            <person name="Baker S."/>
            <person name="Barry K."/>
            <person name="Bills G."/>
            <person name="Bluhm B."/>
            <person name="Cannon C."/>
            <person name="Castanera R."/>
            <person name="Culley D."/>
            <person name="Daum C."/>
            <person name="Ezra D."/>
            <person name="Gonzalez J."/>
            <person name="Henrissat B."/>
            <person name="Kuo A."/>
            <person name="Liang C."/>
            <person name="Lipzen A."/>
            <person name="Lutzoni F."/>
            <person name="Magnuson J."/>
            <person name="Mondo S."/>
            <person name="Nolan M."/>
            <person name="Ohm R."/>
            <person name="Pangilinan J."/>
            <person name="Park H.-J."/>
            <person name="Ramirez L."/>
            <person name="Alfaro M."/>
            <person name="Sun H."/>
            <person name="Tritt A."/>
            <person name="Yoshinaga Y."/>
            <person name="Zwiers L.-H."/>
            <person name="Turgeon B."/>
            <person name="Goodwin S."/>
            <person name="Spatafora J."/>
            <person name="Crous P."/>
            <person name="Grigoriev I."/>
        </authorList>
    </citation>
    <scope>NUCLEOTIDE SEQUENCE</scope>
    <source>
        <strain evidence="3">CBS 122681</strain>
    </source>
</reference>
<evidence type="ECO:0000313" key="3">
    <source>
        <dbReference type="EMBL" id="KAF2649284.1"/>
    </source>
</evidence>
<evidence type="ECO:0000313" key="4">
    <source>
        <dbReference type="Proteomes" id="UP000799324"/>
    </source>
</evidence>
<dbReference type="Gene3D" id="3.40.50.720">
    <property type="entry name" value="NAD(P)-binding Rossmann-like Domain"/>
    <property type="match status" value="1"/>
</dbReference>
<organism evidence="3 4">
    <name type="scientific">Lophiostoma macrostomum CBS 122681</name>
    <dbReference type="NCBI Taxonomy" id="1314788"/>
    <lineage>
        <taxon>Eukaryota</taxon>
        <taxon>Fungi</taxon>
        <taxon>Dikarya</taxon>
        <taxon>Ascomycota</taxon>
        <taxon>Pezizomycotina</taxon>
        <taxon>Dothideomycetes</taxon>
        <taxon>Pleosporomycetidae</taxon>
        <taxon>Pleosporales</taxon>
        <taxon>Lophiostomataceae</taxon>
        <taxon>Lophiostoma</taxon>
    </lineage>
</organism>
<dbReference type="AlphaFoldDB" id="A0A6A6SSY2"/>
<dbReference type="OrthoDB" id="191139at2759"/>
<keyword evidence="4" id="KW-1185">Reference proteome</keyword>
<dbReference type="SUPFAM" id="SSF51735">
    <property type="entry name" value="NAD(P)-binding Rossmann-fold domains"/>
    <property type="match status" value="1"/>
</dbReference>
<dbReference type="EMBL" id="MU004499">
    <property type="protein sequence ID" value="KAF2649284.1"/>
    <property type="molecule type" value="Genomic_DNA"/>
</dbReference>
<dbReference type="PANTHER" id="PTHR43544:SF32">
    <property type="entry name" value="CHAIN DEHYDROGENASE, PUTATIVE (AFU_ORTHOLOGUE AFUA_5G01530)-RELATED"/>
    <property type="match status" value="1"/>
</dbReference>
<dbReference type="Pfam" id="PF00106">
    <property type="entry name" value="adh_short"/>
    <property type="match status" value="1"/>
</dbReference>
<dbReference type="GO" id="GO:0016491">
    <property type="term" value="F:oxidoreductase activity"/>
    <property type="evidence" value="ECO:0007669"/>
    <property type="project" value="TreeGrafter"/>
</dbReference>
<accession>A0A6A6SSY2</accession>
<gene>
    <name evidence="3" type="ORF">K491DRAFT_611184</name>
</gene>
<dbReference type="InterPro" id="IPR002347">
    <property type="entry name" value="SDR_fam"/>
</dbReference>
<dbReference type="PANTHER" id="PTHR43544">
    <property type="entry name" value="SHORT-CHAIN DEHYDROGENASE/REDUCTASE"/>
    <property type="match status" value="1"/>
</dbReference>
<dbReference type="GO" id="GO:0005737">
    <property type="term" value="C:cytoplasm"/>
    <property type="evidence" value="ECO:0007669"/>
    <property type="project" value="TreeGrafter"/>
</dbReference>
<evidence type="ECO:0000256" key="2">
    <source>
        <dbReference type="RuleBase" id="RU000363"/>
    </source>
</evidence>
<sequence>MASTSDFDAKSASPKIILVTGANRGLGNAITHALASAYPQHTYILGIRTLSSSTTALTDLRAAFPDTTFSAIELDVSSDASIAAAAAHLTATYPHLDVLVNNAGIATRAQPGQDAWREQCNRVLDVNCTAVGAVTWAFMPLLKAGGEPQVINLSSARASMHLQTTAQLPPTASIPYSVSKTALNVLMLELAKLEPGVLFQAVLTVLWRQSPGHCRTALNGFTGKKEPLDGAEVVVRLVGDEGERWGQGFWEFEDGEVRRVAW</sequence>